<sequence length="110" mass="12500">MDLAQVSDDAEAVSRVYARKHGIDRTEQWFVLKLQEELGELTQAYLMRTGQARGKGYSPQELDDNFGAEVADVVCQALLLARHHGVDLEDQIERKWMMWHPDRSVSAVGD</sequence>
<dbReference type="CDD" id="cd11538">
    <property type="entry name" value="NTP-PPase_u1"/>
    <property type="match status" value="1"/>
</dbReference>
<evidence type="ECO:0000313" key="1">
    <source>
        <dbReference type="EMBL" id="MFD2465496.1"/>
    </source>
</evidence>
<keyword evidence="2" id="KW-1185">Reference proteome</keyword>
<proteinExistence type="predicted"/>
<reference evidence="2" key="1">
    <citation type="journal article" date="2019" name="Int. J. Syst. Evol. Microbiol.">
        <title>The Global Catalogue of Microorganisms (GCM) 10K type strain sequencing project: providing services to taxonomists for standard genome sequencing and annotation.</title>
        <authorList>
            <consortium name="The Broad Institute Genomics Platform"/>
            <consortium name="The Broad Institute Genome Sequencing Center for Infectious Disease"/>
            <person name="Wu L."/>
            <person name="Ma J."/>
        </authorList>
    </citation>
    <scope>NUCLEOTIDE SEQUENCE [LARGE SCALE GENOMIC DNA]</scope>
    <source>
        <strain evidence="2">CGMCC 4.7643</strain>
    </source>
</reference>
<dbReference type="SUPFAM" id="SSF101386">
    <property type="entry name" value="all-alpha NTP pyrophosphatases"/>
    <property type="match status" value="1"/>
</dbReference>
<evidence type="ECO:0008006" key="3">
    <source>
        <dbReference type="Google" id="ProtNLM"/>
    </source>
</evidence>
<protein>
    <recommendedName>
        <fullName evidence="3">Pyrophosphatase</fullName>
    </recommendedName>
</protein>
<organism evidence="1 2">
    <name type="scientific">Amycolatopsis samaneae</name>
    <dbReference type="NCBI Taxonomy" id="664691"/>
    <lineage>
        <taxon>Bacteria</taxon>
        <taxon>Bacillati</taxon>
        <taxon>Actinomycetota</taxon>
        <taxon>Actinomycetes</taxon>
        <taxon>Pseudonocardiales</taxon>
        <taxon>Pseudonocardiaceae</taxon>
        <taxon>Amycolatopsis</taxon>
    </lineage>
</organism>
<name>A0ABW5GXE0_9PSEU</name>
<accession>A0ABW5GXE0</accession>
<dbReference type="Gene3D" id="1.10.287.1080">
    <property type="entry name" value="MazG-like"/>
    <property type="match status" value="1"/>
</dbReference>
<gene>
    <name evidence="1" type="ORF">ACFSYJ_43235</name>
</gene>
<comment type="caution">
    <text evidence="1">The sequence shown here is derived from an EMBL/GenBank/DDBJ whole genome shotgun (WGS) entry which is preliminary data.</text>
</comment>
<dbReference type="RefSeq" id="WP_345407048.1">
    <property type="nucleotide sequence ID" value="NZ_BAABHG010000021.1"/>
</dbReference>
<evidence type="ECO:0000313" key="2">
    <source>
        <dbReference type="Proteomes" id="UP001597419"/>
    </source>
</evidence>
<dbReference type="Proteomes" id="UP001597419">
    <property type="component" value="Unassembled WGS sequence"/>
</dbReference>
<dbReference type="EMBL" id="JBHUKU010000033">
    <property type="protein sequence ID" value="MFD2465496.1"/>
    <property type="molecule type" value="Genomic_DNA"/>
</dbReference>